<dbReference type="Gene3D" id="1.10.10.10">
    <property type="entry name" value="Winged helix-like DNA-binding domain superfamily/Winged helix DNA-binding domain"/>
    <property type="match status" value="1"/>
</dbReference>
<dbReference type="InterPro" id="IPR036388">
    <property type="entry name" value="WH-like_DNA-bd_sf"/>
</dbReference>
<dbReference type="Pfam" id="PF12802">
    <property type="entry name" value="MarR_2"/>
    <property type="match status" value="1"/>
</dbReference>
<dbReference type="CDD" id="cd05403">
    <property type="entry name" value="NT_KNTase_like"/>
    <property type="match status" value="1"/>
</dbReference>
<accession>A0A919U6J8</accession>
<name>A0A919U6J8_9CELL</name>
<dbReference type="InterPro" id="IPR000835">
    <property type="entry name" value="HTH_MarR-typ"/>
</dbReference>
<dbReference type="SUPFAM" id="SSF46785">
    <property type="entry name" value="Winged helix' DNA-binding domain"/>
    <property type="match status" value="1"/>
</dbReference>
<dbReference type="CDD" id="cd00090">
    <property type="entry name" value="HTH_ARSR"/>
    <property type="match status" value="1"/>
</dbReference>
<dbReference type="GO" id="GO:0003700">
    <property type="term" value="F:DNA-binding transcription factor activity"/>
    <property type="evidence" value="ECO:0007669"/>
    <property type="project" value="InterPro"/>
</dbReference>
<dbReference type="EMBL" id="BONO01000018">
    <property type="protein sequence ID" value="GIG37074.1"/>
    <property type="molecule type" value="Genomic_DNA"/>
</dbReference>
<feature type="domain" description="HTH marR-type" evidence="1">
    <location>
        <begin position="8"/>
        <end position="60"/>
    </location>
</feature>
<proteinExistence type="predicted"/>
<dbReference type="AlphaFoldDB" id="A0A919U6J8"/>
<protein>
    <submittedName>
        <fullName evidence="2">ArsR family transcriptional regulator</fullName>
    </submittedName>
</protein>
<reference evidence="2" key="1">
    <citation type="submission" date="2021-01" db="EMBL/GenBank/DDBJ databases">
        <title>Whole genome shotgun sequence of Cellulomonas pakistanensis NBRC 110800.</title>
        <authorList>
            <person name="Komaki H."/>
            <person name="Tamura T."/>
        </authorList>
    </citation>
    <scope>NUCLEOTIDE SEQUENCE</scope>
    <source>
        <strain evidence="2">NBRC 110800</strain>
    </source>
</reference>
<organism evidence="2 3">
    <name type="scientific">Cellulomonas pakistanensis</name>
    <dbReference type="NCBI Taxonomy" id="992287"/>
    <lineage>
        <taxon>Bacteria</taxon>
        <taxon>Bacillati</taxon>
        <taxon>Actinomycetota</taxon>
        <taxon>Actinomycetes</taxon>
        <taxon>Micrococcales</taxon>
        <taxon>Cellulomonadaceae</taxon>
        <taxon>Cellulomonas</taxon>
    </lineage>
</organism>
<dbReference type="InterPro" id="IPR036390">
    <property type="entry name" value="WH_DNA-bd_sf"/>
</dbReference>
<dbReference type="InterPro" id="IPR011991">
    <property type="entry name" value="ArsR-like_HTH"/>
</dbReference>
<gene>
    <name evidence="2" type="ORF">Cpa01nite_24550</name>
</gene>
<evidence type="ECO:0000313" key="2">
    <source>
        <dbReference type="EMBL" id="GIG37074.1"/>
    </source>
</evidence>
<evidence type="ECO:0000313" key="3">
    <source>
        <dbReference type="Proteomes" id="UP000642125"/>
    </source>
</evidence>
<sequence>MLPIFRSDLQARLLLHLLTSDHGDSASDLARATGAPVPTVHREVTRLAAAGLLRSEHRGRTILYRADEENPATVPLRQLVLISHGPVELLRQTLADVPGIIVAKVFGSWAARASGEPGPSPGDVDLLVVGPVDRRALFATLSDLEPRVGRPINPTVIGEDRWARSDDPLVDEIRSRPTIDIVGG</sequence>
<keyword evidence="3" id="KW-1185">Reference proteome</keyword>
<evidence type="ECO:0000259" key="1">
    <source>
        <dbReference type="Pfam" id="PF12802"/>
    </source>
</evidence>
<comment type="caution">
    <text evidence="2">The sequence shown here is derived from an EMBL/GenBank/DDBJ whole genome shotgun (WGS) entry which is preliminary data.</text>
</comment>
<dbReference type="Proteomes" id="UP000642125">
    <property type="component" value="Unassembled WGS sequence"/>
</dbReference>